<evidence type="ECO:0000313" key="1">
    <source>
        <dbReference type="EMBL" id="WVZ08072.1"/>
    </source>
</evidence>
<dbReference type="Proteomes" id="UP001374535">
    <property type="component" value="Chromosome 6"/>
</dbReference>
<reference evidence="1 2" key="1">
    <citation type="journal article" date="2023" name="Life. Sci Alliance">
        <title>Evolutionary insights into 3D genome organization and epigenetic landscape of Vigna mungo.</title>
        <authorList>
            <person name="Junaid A."/>
            <person name="Singh B."/>
            <person name="Bhatia S."/>
        </authorList>
    </citation>
    <scope>NUCLEOTIDE SEQUENCE [LARGE SCALE GENOMIC DNA]</scope>
    <source>
        <strain evidence="1">Urdbean</strain>
    </source>
</reference>
<proteinExistence type="predicted"/>
<protein>
    <submittedName>
        <fullName evidence="1">Uncharacterized protein</fullName>
    </submittedName>
</protein>
<gene>
    <name evidence="1" type="ORF">V8G54_021418</name>
</gene>
<evidence type="ECO:0000313" key="2">
    <source>
        <dbReference type="Proteomes" id="UP001374535"/>
    </source>
</evidence>
<dbReference type="EMBL" id="CP144695">
    <property type="protein sequence ID" value="WVZ08072.1"/>
    <property type="molecule type" value="Genomic_DNA"/>
</dbReference>
<name>A0AAQ3RVN6_VIGMU</name>
<sequence length="123" mass="13273">MVVPDHDLVGRVMGIGSAADKGDDVAAEEHRNVTDSSAVKLAAELLAEGVAIVDAETVVSGGGEASMVLVEGDVEHRRGRRRGESRRRCGGGVVALWRFRLRRHEGFEVECLGLVGKEIRVWI</sequence>
<organism evidence="1 2">
    <name type="scientific">Vigna mungo</name>
    <name type="common">Black gram</name>
    <name type="synonym">Phaseolus mungo</name>
    <dbReference type="NCBI Taxonomy" id="3915"/>
    <lineage>
        <taxon>Eukaryota</taxon>
        <taxon>Viridiplantae</taxon>
        <taxon>Streptophyta</taxon>
        <taxon>Embryophyta</taxon>
        <taxon>Tracheophyta</taxon>
        <taxon>Spermatophyta</taxon>
        <taxon>Magnoliopsida</taxon>
        <taxon>eudicotyledons</taxon>
        <taxon>Gunneridae</taxon>
        <taxon>Pentapetalae</taxon>
        <taxon>rosids</taxon>
        <taxon>fabids</taxon>
        <taxon>Fabales</taxon>
        <taxon>Fabaceae</taxon>
        <taxon>Papilionoideae</taxon>
        <taxon>50 kb inversion clade</taxon>
        <taxon>NPAAA clade</taxon>
        <taxon>indigoferoid/millettioid clade</taxon>
        <taxon>Phaseoleae</taxon>
        <taxon>Vigna</taxon>
    </lineage>
</organism>
<dbReference type="AlphaFoldDB" id="A0AAQ3RVN6"/>
<keyword evidence="2" id="KW-1185">Reference proteome</keyword>
<accession>A0AAQ3RVN6</accession>